<protein>
    <recommendedName>
        <fullName evidence="1">Polysaccharide pyruvyl transferase domain-containing protein</fullName>
    </recommendedName>
</protein>
<dbReference type="Pfam" id="PF04230">
    <property type="entry name" value="PS_pyruv_trans"/>
    <property type="match status" value="1"/>
</dbReference>
<dbReference type="PANTHER" id="PTHR36836">
    <property type="entry name" value="COLANIC ACID BIOSYNTHESIS PROTEIN WCAK"/>
    <property type="match status" value="1"/>
</dbReference>
<organism evidence="2 3">
    <name type="scientific">Agromyces aureus</name>
    <dbReference type="NCBI Taxonomy" id="453304"/>
    <lineage>
        <taxon>Bacteria</taxon>
        <taxon>Bacillati</taxon>
        <taxon>Actinomycetota</taxon>
        <taxon>Actinomycetes</taxon>
        <taxon>Micrococcales</taxon>
        <taxon>Microbacteriaceae</taxon>
        <taxon>Agromyces</taxon>
    </lineage>
</organism>
<dbReference type="OrthoDB" id="9770347at2"/>
<dbReference type="STRING" id="453304.ATC03_05740"/>
<dbReference type="Proteomes" id="UP000078437">
    <property type="component" value="Chromosome"/>
</dbReference>
<proteinExistence type="predicted"/>
<gene>
    <name evidence="2" type="ORF">ATC03_05740</name>
</gene>
<feature type="domain" description="Polysaccharide pyruvyl transferase" evidence="1">
    <location>
        <begin position="54"/>
        <end position="340"/>
    </location>
</feature>
<accession>A0A191WDF7</accession>
<sequence length="413" mass="43796">MAIGLGALRQRLSQPLRSPGLLATADRLLLATRHVTGRRDGEHHVLLAPAGGGNIGDQALVEAFIENVEGRVSVVCRRPSDYAIDDERVRVVPLLSLVYGDLVGHARDMRAFRELLSTATSFSVVGADVMDGGYGHRASANRANLARRVAEVGIDARILGFSWNAAPHPVALRAVRDAASRGVEVVLRDPRSAARARADGIAPVVDGADIVFLARRTDAAAAADWADRVSGPLALVNFSGLVPADGGLEPYVEVVRTLRDRGHGVLLVPHVSRPGADDLPICRAVSERFDGDPEVVLVDRLLSPAAIRGLTRRARLTVTGRMHLAVMSLMHGVPAVTVATQGKVEGLMDLFDAPQLCVATDRLATDLARVAGETSDAAESLSGSILGRLDDVRSLAGRNLDRLPSQDRTVTSG</sequence>
<keyword evidence="3" id="KW-1185">Reference proteome</keyword>
<name>A0A191WDF7_9MICO</name>
<dbReference type="AlphaFoldDB" id="A0A191WDF7"/>
<dbReference type="KEGG" id="agy:ATC03_05740"/>
<evidence type="ECO:0000313" key="3">
    <source>
        <dbReference type="Proteomes" id="UP000078437"/>
    </source>
</evidence>
<dbReference type="RefSeq" id="WP_067874245.1">
    <property type="nucleotide sequence ID" value="NZ_CP013979.1"/>
</dbReference>
<evidence type="ECO:0000259" key="1">
    <source>
        <dbReference type="Pfam" id="PF04230"/>
    </source>
</evidence>
<evidence type="ECO:0000313" key="2">
    <source>
        <dbReference type="EMBL" id="ANJ26296.1"/>
    </source>
</evidence>
<reference evidence="2 3" key="1">
    <citation type="journal article" date="2016" name="Int. J. Syst. Evol. Microbiol.">
        <title>Agromyces aureus sp. nov., isolated from the rhizosphere of Salix caprea L. grown in a heavy-metal-contaminated soil.</title>
        <authorList>
            <person name="Corretto E."/>
            <person name="Antonielli L."/>
            <person name="Sessitsch A."/>
            <person name="Compant S."/>
            <person name="Gorfer M."/>
            <person name="Kuffner M."/>
            <person name="Brader G."/>
        </authorList>
    </citation>
    <scope>NUCLEOTIDE SEQUENCE [LARGE SCALE GENOMIC DNA]</scope>
    <source>
        <strain evidence="2 3">AR33</strain>
    </source>
</reference>
<reference evidence="3" key="2">
    <citation type="submission" date="2016-01" db="EMBL/GenBank/DDBJ databases">
        <title>Complete genome sequence of Agromyces aureus AR33T and comparison with related organisms.</title>
        <authorList>
            <person name="Corretto E."/>
            <person name="Antonielli L."/>
            <person name="Sessitsch A."/>
            <person name="Brader G."/>
        </authorList>
    </citation>
    <scope>NUCLEOTIDE SEQUENCE [LARGE SCALE GENOMIC DNA]</scope>
    <source>
        <strain evidence="3">AR33</strain>
    </source>
</reference>
<dbReference type="EMBL" id="CP013979">
    <property type="protein sequence ID" value="ANJ26296.1"/>
    <property type="molecule type" value="Genomic_DNA"/>
</dbReference>
<dbReference type="InterPro" id="IPR007345">
    <property type="entry name" value="Polysacch_pyruvyl_Trfase"/>
</dbReference>
<dbReference type="PANTHER" id="PTHR36836:SF1">
    <property type="entry name" value="COLANIC ACID BIOSYNTHESIS PROTEIN WCAK"/>
    <property type="match status" value="1"/>
</dbReference>